<evidence type="ECO:0000256" key="1">
    <source>
        <dbReference type="ARBA" id="ARBA00004141"/>
    </source>
</evidence>
<feature type="transmembrane region" description="Helical" evidence="9">
    <location>
        <begin position="614"/>
        <end position="635"/>
    </location>
</feature>
<evidence type="ECO:0008006" key="13">
    <source>
        <dbReference type="Google" id="ProtNLM"/>
    </source>
</evidence>
<evidence type="ECO:0000259" key="10">
    <source>
        <dbReference type="Pfam" id="PF08016"/>
    </source>
</evidence>
<comment type="similarity">
    <text evidence="2">Belongs to the polycystin family.</text>
</comment>
<organism evidence="12">
    <name type="scientific">Bicosoecida sp. CB-2014</name>
    <dbReference type="NCBI Taxonomy" id="1486930"/>
    <lineage>
        <taxon>Eukaryota</taxon>
        <taxon>Sar</taxon>
        <taxon>Stramenopiles</taxon>
        <taxon>Bigyra</taxon>
        <taxon>Opalozoa</taxon>
        <taxon>Bicosoecida</taxon>
    </lineage>
</organism>
<feature type="transmembrane region" description="Helical" evidence="9">
    <location>
        <begin position="507"/>
        <end position="528"/>
    </location>
</feature>
<dbReference type="AlphaFoldDB" id="A0A7S1CC16"/>
<feature type="region of interest" description="Disordered" evidence="8">
    <location>
        <begin position="730"/>
        <end position="782"/>
    </location>
</feature>
<proteinExistence type="inferred from homology"/>
<dbReference type="GO" id="GO:0005509">
    <property type="term" value="F:calcium ion binding"/>
    <property type="evidence" value="ECO:0007669"/>
    <property type="project" value="InterPro"/>
</dbReference>
<feature type="region of interest" description="Disordered" evidence="8">
    <location>
        <begin position="1"/>
        <end position="40"/>
    </location>
</feature>
<evidence type="ECO:0000256" key="9">
    <source>
        <dbReference type="SAM" id="Phobius"/>
    </source>
</evidence>
<feature type="compositionally biased region" description="Basic and acidic residues" evidence="8">
    <location>
        <begin position="770"/>
        <end position="782"/>
    </location>
</feature>
<dbReference type="PANTHER" id="PTHR10877">
    <property type="entry name" value="POLYCYSTIN FAMILY MEMBER"/>
    <property type="match status" value="1"/>
</dbReference>
<evidence type="ECO:0000256" key="5">
    <source>
        <dbReference type="ARBA" id="ARBA00023136"/>
    </source>
</evidence>
<protein>
    <recommendedName>
        <fullName evidence="13">Polycystin cation channel PKD1/PKD2 domain-containing protein</fullName>
    </recommendedName>
</protein>
<dbReference type="InterPro" id="IPR013122">
    <property type="entry name" value="PKD1_2_channel"/>
</dbReference>
<gene>
    <name evidence="12" type="ORF">BSP0115_LOCUS7011</name>
</gene>
<evidence type="ECO:0000256" key="2">
    <source>
        <dbReference type="ARBA" id="ARBA00007200"/>
    </source>
</evidence>
<evidence type="ECO:0000256" key="8">
    <source>
        <dbReference type="SAM" id="MobiDB-lite"/>
    </source>
</evidence>
<keyword evidence="3 9" id="KW-0812">Transmembrane</keyword>
<dbReference type="PRINTS" id="PR01433">
    <property type="entry name" value="POLYCYSTIN2"/>
</dbReference>
<feature type="disulfide bond" evidence="7">
    <location>
        <begin position="264"/>
        <end position="282"/>
    </location>
</feature>
<feature type="domain" description="Polycystin cation channel PKD1/PKD2" evidence="10">
    <location>
        <begin position="422"/>
        <end position="640"/>
    </location>
</feature>
<feature type="transmembrane region" description="Helical" evidence="9">
    <location>
        <begin position="470"/>
        <end position="487"/>
    </location>
</feature>
<feature type="transmembrane region" description="Helical" evidence="9">
    <location>
        <begin position="129"/>
        <end position="147"/>
    </location>
</feature>
<evidence type="ECO:0000256" key="7">
    <source>
        <dbReference type="PIRSR" id="PIRSR603915-2"/>
    </source>
</evidence>
<evidence type="ECO:0000256" key="3">
    <source>
        <dbReference type="ARBA" id="ARBA00022692"/>
    </source>
</evidence>
<dbReference type="InterPro" id="IPR051223">
    <property type="entry name" value="Polycystin"/>
</dbReference>
<reference evidence="12" key="1">
    <citation type="submission" date="2021-01" db="EMBL/GenBank/DDBJ databases">
        <authorList>
            <person name="Corre E."/>
            <person name="Pelletier E."/>
            <person name="Niang G."/>
            <person name="Scheremetjew M."/>
            <person name="Finn R."/>
            <person name="Kale V."/>
            <person name="Holt S."/>
            <person name="Cochrane G."/>
            <person name="Meng A."/>
            <person name="Brown T."/>
            <person name="Cohen L."/>
        </authorList>
    </citation>
    <scope>NUCLEOTIDE SEQUENCE</scope>
    <source>
        <strain evidence="12">Ms1</strain>
    </source>
</reference>
<dbReference type="PANTHER" id="PTHR10877:SF183">
    <property type="entry name" value="AT14535P-RELATED"/>
    <property type="match status" value="1"/>
</dbReference>
<feature type="transmembrane region" description="Helical" evidence="9">
    <location>
        <begin position="549"/>
        <end position="569"/>
    </location>
</feature>
<dbReference type="EMBL" id="HBFS01010212">
    <property type="protein sequence ID" value="CAD8913759.1"/>
    <property type="molecule type" value="Transcribed_RNA"/>
</dbReference>
<dbReference type="InterPro" id="IPR046791">
    <property type="entry name" value="Polycystin_dom"/>
</dbReference>
<dbReference type="Gene3D" id="1.10.287.70">
    <property type="match status" value="1"/>
</dbReference>
<dbReference type="GO" id="GO:0016020">
    <property type="term" value="C:membrane"/>
    <property type="evidence" value="ECO:0007669"/>
    <property type="project" value="UniProtKB-SubCell"/>
</dbReference>
<feature type="transmembrane region" description="Helical" evidence="9">
    <location>
        <begin position="427"/>
        <end position="450"/>
    </location>
</feature>
<dbReference type="Pfam" id="PF20519">
    <property type="entry name" value="Polycystin_dom"/>
    <property type="match status" value="1"/>
</dbReference>
<feature type="compositionally biased region" description="Basic and acidic residues" evidence="8">
    <location>
        <begin position="745"/>
        <end position="757"/>
    </location>
</feature>
<sequence>MAELDSKAGAAGGVGGATAGDDGGRVADEPSSGGAAAAADGGGGAGGAALGATMSALSGSSKAPGLGAAKLGGSKRWAKSIGAVRQEVQLKSPTNRHSASFYAMVSESTKVDPELKKRISATRQRCQEICVYLLFLFFFTMSAVLVVQDQTTYHFGNNIRSQLTTTAFDRDHTYVTKNFADVATIEEMFQWLEGPFFRSVYSSDTFTGDFTPLGGGPTGRAGSPEAPVDTPPLSVAEQRGFLFSIDKIVGGIRVSTLRSQQRECQYLPPLWSWKDDAHRPTCYGGETGAFSDETELKEPFGDNGYTFNWDGSGWGDDYQSVQVQRDSALPVIRTSEGNWFPIPAYAVILPNSNATEAWEKLQAIKNGGYIDRHTRLFAVELSVYNPMIDFLCNLRLTVTFPKAGGLLPSSDMDVVRLYRWFETSRPLFIFFEIVTAVFYLYYFGAAMAHLRQVGFKKAFQPETLVQNLNIGFYFVVWMLRGLSIAWAPPMNDVIVDSDTFYSFRSAAVYKALSLYCNACNAFLAWFKLTSYLSYFPRFALVTGTLRRSLQAVGGFIVIFCVLFYGFSAAHMMTFGPSLEGYRNMMQTAFSLLRALLGDFDLGALEEAQYVMGPLLFILFTAMAVFVVLNLLIAIISDAYSDQQAELLAKDGEDALLAKELREYFSIRLSKLPCMTLRMRAHLLNVDVETARRIPHRGCCAGRGPKTVPAMETVIEEDTVDEFVEPTDSVPARQLAAKDGSGSDVDADRLIAEEEARAATEPGSVDDLEKELDSLVHSQDGKA</sequence>
<feature type="domain" description="Polycystin" evidence="11">
    <location>
        <begin position="339"/>
        <end position="417"/>
    </location>
</feature>
<comment type="subcellular location">
    <subcellularLocation>
        <location evidence="1">Membrane</location>
        <topology evidence="1">Multi-pass membrane protein</topology>
    </subcellularLocation>
</comment>
<dbReference type="InterPro" id="IPR003915">
    <property type="entry name" value="PKD_2"/>
</dbReference>
<keyword evidence="5 9" id="KW-0472">Membrane</keyword>
<name>A0A7S1CC16_9STRA</name>
<accession>A0A7S1CC16</accession>
<evidence type="ECO:0000259" key="11">
    <source>
        <dbReference type="Pfam" id="PF20519"/>
    </source>
</evidence>
<dbReference type="Pfam" id="PF08016">
    <property type="entry name" value="PKD_channel"/>
    <property type="match status" value="1"/>
</dbReference>
<evidence type="ECO:0000256" key="4">
    <source>
        <dbReference type="ARBA" id="ARBA00022989"/>
    </source>
</evidence>
<keyword evidence="6" id="KW-0325">Glycoprotein</keyword>
<evidence type="ECO:0000256" key="6">
    <source>
        <dbReference type="ARBA" id="ARBA00023180"/>
    </source>
</evidence>
<keyword evidence="4 9" id="KW-1133">Transmembrane helix</keyword>
<evidence type="ECO:0000313" key="12">
    <source>
        <dbReference type="EMBL" id="CAD8913759.1"/>
    </source>
</evidence>